<dbReference type="GO" id="GO:0008834">
    <property type="term" value="F:ditrans,polycis-undecaprenyl-diphosphate synthase [(2E,6E)-farnesyl-diphosphate specific] activity"/>
    <property type="evidence" value="ECO:0007669"/>
    <property type="project" value="TreeGrafter"/>
</dbReference>
<dbReference type="RefSeq" id="WP_034419750.1">
    <property type="nucleotide sequence ID" value="NZ_CP045798.1"/>
</dbReference>
<evidence type="ECO:0000256" key="1">
    <source>
        <dbReference type="ARBA" id="ARBA00022679"/>
    </source>
</evidence>
<dbReference type="OrthoDB" id="4191603at2"/>
<dbReference type="GO" id="GO:0030145">
    <property type="term" value="F:manganese ion binding"/>
    <property type="evidence" value="ECO:0007669"/>
    <property type="project" value="TreeGrafter"/>
</dbReference>
<evidence type="ECO:0000313" key="3">
    <source>
        <dbReference type="EMBL" id="QNB45736.1"/>
    </source>
</evidence>
<feature type="binding site" evidence="2">
    <location>
        <position position="89"/>
    </location>
    <ligand>
        <name>substrate</name>
    </ligand>
</feature>
<dbReference type="GO" id="GO:0016094">
    <property type="term" value="P:polyprenol biosynthetic process"/>
    <property type="evidence" value="ECO:0007669"/>
    <property type="project" value="TreeGrafter"/>
</dbReference>
<feature type="binding site" evidence="2">
    <location>
        <position position="55"/>
    </location>
    <ligand>
        <name>substrate</name>
    </ligand>
</feature>
<dbReference type="KEGG" id="tfr:BR63_05070"/>
<comment type="cofactor">
    <cofactor evidence="2">
        <name>Mg(2+)</name>
        <dbReference type="ChEBI" id="CHEBI:18420"/>
    </cofactor>
    <text evidence="2">Binds 2 magnesium ions per subunit.</text>
</comment>
<dbReference type="NCBIfam" id="NF011405">
    <property type="entry name" value="PRK14830.1"/>
    <property type="match status" value="1"/>
</dbReference>
<feature type="binding site" evidence="2">
    <location>
        <begin position="39"/>
        <end position="42"/>
    </location>
    <ligand>
        <name>substrate</name>
    </ligand>
</feature>
<dbReference type="GO" id="GO:0000287">
    <property type="term" value="F:magnesium ion binding"/>
    <property type="evidence" value="ECO:0007669"/>
    <property type="project" value="UniProtKB-UniRule"/>
</dbReference>
<feature type="binding site" evidence="2">
    <location>
        <position position="51"/>
    </location>
    <ligand>
        <name>substrate</name>
    </ligand>
</feature>
<gene>
    <name evidence="3" type="ORF">BR63_05070</name>
</gene>
<evidence type="ECO:0000256" key="2">
    <source>
        <dbReference type="HAMAP-Rule" id="MF_01139"/>
    </source>
</evidence>
<feature type="binding site" evidence="2">
    <location>
        <position position="206"/>
    </location>
    <ligand>
        <name>substrate</name>
    </ligand>
</feature>
<dbReference type="InterPro" id="IPR036424">
    <property type="entry name" value="UPP_synth-like_sf"/>
</dbReference>
<keyword evidence="4" id="KW-1185">Reference proteome</keyword>
<dbReference type="PROSITE" id="PS01066">
    <property type="entry name" value="UPP_SYNTHASE"/>
    <property type="match status" value="1"/>
</dbReference>
<feature type="binding site" evidence="2">
    <location>
        <begin position="212"/>
        <end position="214"/>
    </location>
    <ligand>
        <name>substrate</name>
    </ligand>
</feature>
<dbReference type="PANTHER" id="PTHR10291:SF0">
    <property type="entry name" value="DEHYDRODOLICHYL DIPHOSPHATE SYNTHASE 2"/>
    <property type="match status" value="1"/>
</dbReference>
<sequence>MNSYLARLYKYFSKTDKKIDINALQTKTLPQHIAIIMDGNGRWAKKRGLPRTIGHRAGVESLKKIVEACGEIGIKYLTVYAFSTENWKRPKEEVDTLMNLLVEYIEKELDTLDKNGVCIKPIGNLLELPENAKHQIYKAIEKTKNNHKLYLQIALNYGGRRELVHAIQGIVRDVSDGKLSRELIDEQVVSQYLYTAGIPDPDLIIRPSGEMRVSNFLLWQLAYAELWVTNVLWPDFRPEHLLQAIFEYQQRQRRFGAL</sequence>
<feature type="binding site" evidence="2">
    <location>
        <position position="43"/>
    </location>
    <ligand>
        <name>substrate</name>
    </ligand>
</feature>
<dbReference type="PANTHER" id="PTHR10291">
    <property type="entry name" value="DEHYDRODOLICHYL DIPHOSPHATE SYNTHASE FAMILY MEMBER"/>
    <property type="match status" value="1"/>
</dbReference>
<feature type="active site" description="Proton acceptor" evidence="2">
    <location>
        <position position="86"/>
    </location>
</feature>
<organism evidence="3 4">
    <name type="scientific">Thermanaerosceptrum fracticalcis</name>
    <dbReference type="NCBI Taxonomy" id="1712410"/>
    <lineage>
        <taxon>Bacteria</taxon>
        <taxon>Bacillati</taxon>
        <taxon>Bacillota</taxon>
        <taxon>Clostridia</taxon>
        <taxon>Eubacteriales</taxon>
        <taxon>Peptococcaceae</taxon>
        <taxon>Thermanaerosceptrum</taxon>
    </lineage>
</organism>
<comment type="subunit">
    <text evidence="2">Homodimer.</text>
</comment>
<feature type="binding site" evidence="2">
    <location>
        <position position="225"/>
    </location>
    <ligand>
        <name>Mg(2+)</name>
        <dbReference type="ChEBI" id="CHEBI:18420"/>
    </ligand>
</feature>
<dbReference type="InterPro" id="IPR018520">
    <property type="entry name" value="UPP_synth-like_CS"/>
</dbReference>
<feature type="binding site" evidence="2">
    <location>
        <position position="38"/>
    </location>
    <ligand>
        <name>Mg(2+)</name>
        <dbReference type="ChEBI" id="CHEBI:18420"/>
    </ligand>
</feature>
<dbReference type="CDD" id="cd00475">
    <property type="entry name" value="Cis_IPPS"/>
    <property type="match status" value="1"/>
</dbReference>
<comment type="similarity">
    <text evidence="2">Belongs to the UPP synthase family.</text>
</comment>
<keyword evidence="2" id="KW-0460">Magnesium</keyword>
<dbReference type="HAMAP" id="MF_01139">
    <property type="entry name" value="ISPT"/>
    <property type="match status" value="1"/>
</dbReference>
<dbReference type="NCBIfam" id="TIGR00055">
    <property type="entry name" value="uppS"/>
    <property type="match status" value="1"/>
</dbReference>
<dbReference type="EMBL" id="CP045798">
    <property type="protein sequence ID" value="QNB45736.1"/>
    <property type="molecule type" value="Genomic_DNA"/>
</dbReference>
<protein>
    <recommendedName>
        <fullName evidence="2">Isoprenyl transferase</fullName>
        <ecNumber evidence="2">2.5.1.-</ecNumber>
    </recommendedName>
</protein>
<keyword evidence="2" id="KW-0479">Metal-binding</keyword>
<dbReference type="EC" id="2.5.1.-" evidence="2"/>
<dbReference type="Gene3D" id="3.40.1180.10">
    <property type="entry name" value="Decaprenyl diphosphate synthase-like"/>
    <property type="match status" value="1"/>
</dbReference>
<feature type="binding site" evidence="2">
    <location>
        <position position="87"/>
    </location>
    <ligand>
        <name>substrate</name>
    </ligand>
</feature>
<dbReference type="AlphaFoldDB" id="A0A7G6E0Y2"/>
<dbReference type="FunFam" id="3.40.1180.10:FF:000001">
    <property type="entry name" value="(2E,6E)-farnesyl-diphosphate-specific ditrans,polycis-undecaprenyl-diphosphate synthase"/>
    <property type="match status" value="1"/>
</dbReference>
<dbReference type="Proteomes" id="UP000515847">
    <property type="component" value="Chromosome"/>
</dbReference>
<dbReference type="SUPFAM" id="SSF64005">
    <property type="entry name" value="Undecaprenyl diphosphate synthase"/>
    <property type="match status" value="1"/>
</dbReference>
<feature type="active site" evidence="2">
    <location>
        <position position="38"/>
    </location>
</feature>
<accession>A0A7G6E0Y2</accession>
<proteinExistence type="inferred from homology"/>
<dbReference type="InterPro" id="IPR001441">
    <property type="entry name" value="UPP_synth-like"/>
</dbReference>
<name>A0A7G6E0Y2_THEFR</name>
<dbReference type="GO" id="GO:0005829">
    <property type="term" value="C:cytosol"/>
    <property type="evidence" value="ECO:0007669"/>
    <property type="project" value="TreeGrafter"/>
</dbReference>
<evidence type="ECO:0000313" key="4">
    <source>
        <dbReference type="Proteomes" id="UP000515847"/>
    </source>
</evidence>
<comment type="function">
    <text evidence="2">Catalyzes the condensation of isopentenyl diphosphate (IPP) with allylic pyrophosphates generating different type of terpenoids.</text>
</comment>
<keyword evidence="1 2" id="KW-0808">Transferase</keyword>
<dbReference type="Pfam" id="PF01255">
    <property type="entry name" value="Prenyltransf"/>
    <property type="match status" value="1"/>
</dbReference>
<feature type="binding site" evidence="2">
    <location>
        <begin position="83"/>
        <end position="85"/>
    </location>
    <ligand>
        <name>substrate</name>
    </ligand>
</feature>
<reference evidence="3 4" key="1">
    <citation type="journal article" date="2019" name="Front. Microbiol.">
        <title>Thermoanaerosceptrum fracticalcis gen. nov. sp. nov., a Novel Fumarate-Fermenting Microorganism From a Deep Fractured Carbonate Aquifer of the US Great Basin.</title>
        <authorList>
            <person name="Hamilton-Brehm S.D."/>
            <person name="Stewart L.E."/>
            <person name="Zavarin M."/>
            <person name="Caldwell M."/>
            <person name="Lawson P.A."/>
            <person name="Onstott T.C."/>
            <person name="Grzymski J."/>
            <person name="Neveux I."/>
            <person name="Lollar B.S."/>
            <person name="Russell C.E."/>
            <person name="Moser D.P."/>
        </authorList>
    </citation>
    <scope>NUCLEOTIDE SEQUENCE [LARGE SCALE GENOMIC DNA]</scope>
    <source>
        <strain evidence="3 4">DRI-13</strain>
    </source>
</reference>